<proteinExistence type="predicted"/>
<evidence type="ECO:0000313" key="3">
    <source>
        <dbReference type="Proteomes" id="UP000807342"/>
    </source>
</evidence>
<evidence type="ECO:0000313" key="2">
    <source>
        <dbReference type="EMBL" id="KAF9442325.1"/>
    </source>
</evidence>
<dbReference type="Proteomes" id="UP000807342">
    <property type="component" value="Unassembled WGS sequence"/>
</dbReference>
<feature type="compositionally biased region" description="Basic and acidic residues" evidence="1">
    <location>
        <begin position="80"/>
        <end position="94"/>
    </location>
</feature>
<feature type="compositionally biased region" description="Low complexity" evidence="1">
    <location>
        <begin position="42"/>
        <end position="69"/>
    </location>
</feature>
<gene>
    <name evidence="2" type="ORF">P691DRAFT_811024</name>
</gene>
<reference evidence="2" key="1">
    <citation type="submission" date="2020-11" db="EMBL/GenBank/DDBJ databases">
        <authorList>
            <consortium name="DOE Joint Genome Institute"/>
            <person name="Ahrendt S."/>
            <person name="Riley R."/>
            <person name="Andreopoulos W."/>
            <person name="Labutti K."/>
            <person name="Pangilinan J."/>
            <person name="Ruiz-Duenas F.J."/>
            <person name="Barrasa J.M."/>
            <person name="Sanchez-Garcia M."/>
            <person name="Camarero S."/>
            <person name="Miyauchi S."/>
            <person name="Serrano A."/>
            <person name="Linde D."/>
            <person name="Babiker R."/>
            <person name="Drula E."/>
            <person name="Ayuso-Fernandez I."/>
            <person name="Pacheco R."/>
            <person name="Padilla G."/>
            <person name="Ferreira P."/>
            <person name="Barriuso J."/>
            <person name="Kellner H."/>
            <person name="Castanera R."/>
            <person name="Alfaro M."/>
            <person name="Ramirez L."/>
            <person name="Pisabarro A.G."/>
            <person name="Kuo A."/>
            <person name="Tritt A."/>
            <person name="Lipzen A."/>
            <person name="He G."/>
            <person name="Yan M."/>
            <person name="Ng V."/>
            <person name="Cullen D."/>
            <person name="Martin F."/>
            <person name="Rosso M.-N."/>
            <person name="Henrissat B."/>
            <person name="Hibbett D."/>
            <person name="Martinez A.T."/>
            <person name="Grigoriev I.V."/>
        </authorList>
    </citation>
    <scope>NUCLEOTIDE SEQUENCE</scope>
    <source>
        <strain evidence="2">MF-IS2</strain>
    </source>
</reference>
<protein>
    <submittedName>
        <fullName evidence="2">Uncharacterized protein</fullName>
    </submittedName>
</protein>
<feature type="compositionally biased region" description="Low complexity" evidence="1">
    <location>
        <begin position="13"/>
        <end position="30"/>
    </location>
</feature>
<evidence type="ECO:0000256" key="1">
    <source>
        <dbReference type="SAM" id="MobiDB-lite"/>
    </source>
</evidence>
<comment type="caution">
    <text evidence="2">The sequence shown here is derived from an EMBL/GenBank/DDBJ whole genome shotgun (WGS) entry which is preliminary data.</text>
</comment>
<feature type="compositionally biased region" description="Polar residues" evidence="1">
    <location>
        <begin position="31"/>
        <end position="40"/>
    </location>
</feature>
<feature type="region of interest" description="Disordered" evidence="1">
    <location>
        <begin position="1"/>
        <end position="140"/>
    </location>
</feature>
<accession>A0A9P5X311</accession>
<name>A0A9P5X311_9AGAR</name>
<sequence>MPEPQNYFPNASNFTITGTNMGNGGTVNFNQSSGQAPESTRSPDTTSNTSGNTPSESPPSSSSSGTTPSRLLLPAPEPHLNGDGEYKASRDTQQPRRRVPPSDTPVKGISQEPPPPAAAVPRQSGGKASATARPIGNKGI</sequence>
<dbReference type="AlphaFoldDB" id="A0A9P5X311"/>
<organism evidence="2 3">
    <name type="scientific">Macrolepiota fuliginosa MF-IS2</name>
    <dbReference type="NCBI Taxonomy" id="1400762"/>
    <lineage>
        <taxon>Eukaryota</taxon>
        <taxon>Fungi</taxon>
        <taxon>Dikarya</taxon>
        <taxon>Basidiomycota</taxon>
        <taxon>Agaricomycotina</taxon>
        <taxon>Agaricomycetes</taxon>
        <taxon>Agaricomycetidae</taxon>
        <taxon>Agaricales</taxon>
        <taxon>Agaricineae</taxon>
        <taxon>Agaricaceae</taxon>
        <taxon>Macrolepiota</taxon>
    </lineage>
</organism>
<dbReference type="EMBL" id="MU151653">
    <property type="protein sequence ID" value="KAF9442325.1"/>
    <property type="molecule type" value="Genomic_DNA"/>
</dbReference>
<keyword evidence="3" id="KW-1185">Reference proteome</keyword>